<accession>A0ABV3DH81</accession>
<dbReference type="EMBL" id="JBEZFP010000031">
    <property type="protein sequence ID" value="MEU8134787.1"/>
    <property type="molecule type" value="Genomic_DNA"/>
</dbReference>
<dbReference type="RefSeq" id="WP_358353719.1">
    <property type="nucleotide sequence ID" value="NZ_JBEZFP010000031.1"/>
</dbReference>
<proteinExistence type="predicted"/>
<sequence length="130" mass="13551">MTWIPDAYTLPTGDHPLRAAAFDALFADALVGAGRLGATRARLVFAAAAEARVRDLVTRDQACRAPFRFTVEEPALGRVAVEVAVPEEHTLDLDALVVRATAAAGARLAAPLPKSPRATPAPGAAGRELS</sequence>
<protein>
    <submittedName>
        <fullName evidence="2">Uncharacterized protein</fullName>
    </submittedName>
</protein>
<name>A0ABV3DH81_9ACTN</name>
<feature type="region of interest" description="Disordered" evidence="1">
    <location>
        <begin position="109"/>
        <end position="130"/>
    </location>
</feature>
<organism evidence="2 3">
    <name type="scientific">Streptodolium elevatio</name>
    <dbReference type="NCBI Taxonomy" id="3157996"/>
    <lineage>
        <taxon>Bacteria</taxon>
        <taxon>Bacillati</taxon>
        <taxon>Actinomycetota</taxon>
        <taxon>Actinomycetes</taxon>
        <taxon>Kitasatosporales</taxon>
        <taxon>Streptomycetaceae</taxon>
        <taxon>Streptodolium</taxon>
    </lineage>
</organism>
<reference evidence="2 3" key="1">
    <citation type="submission" date="2024-06" db="EMBL/GenBank/DDBJ databases">
        <title>The Natural Products Discovery Center: Release of the First 8490 Sequenced Strains for Exploring Actinobacteria Biosynthetic Diversity.</title>
        <authorList>
            <person name="Kalkreuter E."/>
            <person name="Kautsar S.A."/>
            <person name="Yang D."/>
            <person name="Bader C.D."/>
            <person name="Teijaro C.N."/>
            <person name="Fluegel L."/>
            <person name="Davis C.M."/>
            <person name="Simpson J.R."/>
            <person name="Lauterbach L."/>
            <person name="Steele A.D."/>
            <person name="Gui C."/>
            <person name="Meng S."/>
            <person name="Li G."/>
            <person name="Viehrig K."/>
            <person name="Ye F."/>
            <person name="Su P."/>
            <person name="Kiefer A.F."/>
            <person name="Nichols A."/>
            <person name="Cepeda A.J."/>
            <person name="Yan W."/>
            <person name="Fan B."/>
            <person name="Jiang Y."/>
            <person name="Adhikari A."/>
            <person name="Zheng C.-J."/>
            <person name="Schuster L."/>
            <person name="Cowan T.M."/>
            <person name="Smanski M.J."/>
            <person name="Chevrette M.G."/>
            <person name="De Carvalho L.P.S."/>
            <person name="Shen B."/>
        </authorList>
    </citation>
    <scope>NUCLEOTIDE SEQUENCE [LARGE SCALE GENOMIC DNA]</scope>
    <source>
        <strain evidence="2 3">NPDC048946</strain>
    </source>
</reference>
<evidence type="ECO:0000313" key="2">
    <source>
        <dbReference type="EMBL" id="MEU8134787.1"/>
    </source>
</evidence>
<evidence type="ECO:0000313" key="3">
    <source>
        <dbReference type="Proteomes" id="UP001551482"/>
    </source>
</evidence>
<comment type="caution">
    <text evidence="2">The sequence shown here is derived from an EMBL/GenBank/DDBJ whole genome shotgun (WGS) entry which is preliminary data.</text>
</comment>
<gene>
    <name evidence="2" type="ORF">AB0C36_14880</name>
</gene>
<evidence type="ECO:0000256" key="1">
    <source>
        <dbReference type="SAM" id="MobiDB-lite"/>
    </source>
</evidence>
<dbReference type="Proteomes" id="UP001551482">
    <property type="component" value="Unassembled WGS sequence"/>
</dbReference>
<keyword evidence="3" id="KW-1185">Reference proteome</keyword>